<dbReference type="EMBL" id="FP103042">
    <property type="protein sequence ID" value="CAX22893.1"/>
    <property type="molecule type" value="Genomic_DNA"/>
</dbReference>
<sequence length="57" mass="6000">MAALATLLDDVSSVAVAARPNPVKIYVDMPSKECPEDTKNSEAGIAASEFLVMPPTH</sequence>
<evidence type="ECO:0000313" key="2">
    <source>
        <dbReference type="Proteomes" id="UP000008070"/>
    </source>
</evidence>
<proteinExistence type="predicted"/>
<dbReference type="Proteomes" id="UP000008070">
    <property type="component" value="Chromosome"/>
</dbReference>
<dbReference type="AlphaFoldDB" id="C7CF01"/>
<evidence type="ECO:0000313" key="1">
    <source>
        <dbReference type="EMBL" id="CAX22893.1"/>
    </source>
</evidence>
<dbReference type="KEGG" id="mdi:METDI1282"/>
<protein>
    <submittedName>
        <fullName evidence="1">Uncharacterized protein</fullName>
    </submittedName>
</protein>
<organism evidence="1 2">
    <name type="scientific">Methylorubrum extorquens (strain DSM 6343 / CIP 106787 / DM4)</name>
    <name type="common">Methylobacterium extorquens</name>
    <dbReference type="NCBI Taxonomy" id="661410"/>
    <lineage>
        <taxon>Bacteria</taxon>
        <taxon>Pseudomonadati</taxon>
        <taxon>Pseudomonadota</taxon>
        <taxon>Alphaproteobacteria</taxon>
        <taxon>Hyphomicrobiales</taxon>
        <taxon>Methylobacteriaceae</taxon>
        <taxon>Methylorubrum</taxon>
    </lineage>
</organism>
<dbReference type="HOGENOM" id="CLU_201152_0_0_5"/>
<gene>
    <name evidence="1" type="ORF">METD_I1282</name>
</gene>
<name>C7CF01_METED</name>
<accession>C7CF01</accession>
<reference evidence="2" key="1">
    <citation type="journal article" date="2009" name="PLoS ONE">
        <title>Methylobacterium genome sequences: a reference blueprint to investigate microbial metabolism of C1 compounds from natural and industrial sources.</title>
        <authorList>
            <person name="Vuilleumier S."/>
            <person name="Chistoserdova L."/>
            <person name="Lee M.-C."/>
            <person name="Bringel F."/>
            <person name="Lajus A."/>
            <person name="Zhou Y."/>
            <person name="Gourion B."/>
            <person name="Barbe V."/>
            <person name="Chang J."/>
            <person name="Cruveiller S."/>
            <person name="Dossat C."/>
            <person name="Gillett W."/>
            <person name="Gruffaz C."/>
            <person name="Haugen E."/>
            <person name="Hourcade E."/>
            <person name="Levy R."/>
            <person name="Mangenot S."/>
            <person name="Muller E."/>
            <person name="Nadalig T."/>
            <person name="Pagni M."/>
            <person name="Penny C."/>
            <person name="Peyraud R."/>
            <person name="Robinson D.G."/>
            <person name="Roche D."/>
            <person name="Rouy Z."/>
            <person name="Saenampechek C."/>
            <person name="Salvignol G."/>
            <person name="Vallenet D."/>
            <person name="Wu Z."/>
            <person name="Marx C.J."/>
            <person name="Vorholt J.A."/>
            <person name="Olson M.V."/>
            <person name="Kaul R."/>
            <person name="Weissenbach J."/>
            <person name="Medigue C."/>
            <person name="Lidstrom M.E."/>
        </authorList>
    </citation>
    <scope>NUCLEOTIDE SEQUENCE [LARGE SCALE GENOMIC DNA]</scope>
    <source>
        <strain evidence="2">DSM 6343 / CIP 106787 / DM4</strain>
    </source>
</reference>